<dbReference type="SMART" id="SM00194">
    <property type="entry name" value="PTPc"/>
    <property type="match status" value="2"/>
</dbReference>
<evidence type="ECO:0000256" key="5">
    <source>
        <dbReference type="ARBA" id="ARBA00022837"/>
    </source>
</evidence>
<dbReference type="InterPro" id="IPR000242">
    <property type="entry name" value="PTP_cat"/>
</dbReference>
<evidence type="ECO:0000259" key="12">
    <source>
        <dbReference type="PROSITE" id="PS50056"/>
    </source>
</evidence>
<keyword evidence="9" id="KW-1133">Transmembrane helix</keyword>
<dbReference type="SUPFAM" id="SSF49785">
    <property type="entry name" value="Galactose-binding domain-like"/>
    <property type="match status" value="1"/>
</dbReference>
<keyword evidence="5" id="KW-0106">Calcium</keyword>
<dbReference type="InterPro" id="IPR029021">
    <property type="entry name" value="Prot-tyrosine_phosphatase-like"/>
</dbReference>
<dbReference type="InterPro" id="IPR008979">
    <property type="entry name" value="Galactose-bd-like_sf"/>
</dbReference>
<accession>A0AAV2HFU8</accession>
<evidence type="ECO:0000256" key="8">
    <source>
        <dbReference type="ARBA" id="ARBA00051722"/>
    </source>
</evidence>
<evidence type="ECO:0000256" key="10">
    <source>
        <dbReference type="SAM" id="SignalP"/>
    </source>
</evidence>
<dbReference type="PROSITE" id="PS50055">
    <property type="entry name" value="TYR_PHOSPHATASE_PTP"/>
    <property type="match status" value="2"/>
</dbReference>
<evidence type="ECO:0000256" key="6">
    <source>
        <dbReference type="ARBA" id="ARBA00022912"/>
    </source>
</evidence>
<feature type="domain" description="Tyrosine specific protein phosphatases" evidence="12">
    <location>
        <begin position="867"/>
        <end position="936"/>
    </location>
</feature>
<dbReference type="InterPro" id="IPR000387">
    <property type="entry name" value="Tyr_Pase_dom"/>
</dbReference>
<dbReference type="PROSITE" id="PS00383">
    <property type="entry name" value="TYR_PHOSPHATASE_1"/>
    <property type="match status" value="1"/>
</dbReference>
<evidence type="ECO:0000256" key="9">
    <source>
        <dbReference type="SAM" id="Phobius"/>
    </source>
</evidence>
<evidence type="ECO:0000259" key="11">
    <source>
        <dbReference type="PROSITE" id="PS50055"/>
    </source>
</evidence>
<evidence type="ECO:0000256" key="7">
    <source>
        <dbReference type="ARBA" id="ARBA00023157"/>
    </source>
</evidence>
<dbReference type="AlphaFoldDB" id="A0AAV2HFU8"/>
<keyword evidence="7" id="KW-1015">Disulfide bond</keyword>
<dbReference type="PROSITE" id="PS51257">
    <property type="entry name" value="PROKAR_LIPOPROTEIN"/>
    <property type="match status" value="1"/>
</dbReference>
<comment type="similarity">
    <text evidence="1">Belongs to the protein-tyrosine phosphatase family.</text>
</comment>
<feature type="non-terminal residue" evidence="13">
    <location>
        <position position="1268"/>
    </location>
</feature>
<comment type="catalytic activity">
    <reaction evidence="8">
        <text>O-phospho-L-tyrosyl-[protein] + H2O = L-tyrosyl-[protein] + phosphate</text>
        <dbReference type="Rhea" id="RHEA:10684"/>
        <dbReference type="Rhea" id="RHEA-COMP:10136"/>
        <dbReference type="Rhea" id="RHEA-COMP:20101"/>
        <dbReference type="ChEBI" id="CHEBI:15377"/>
        <dbReference type="ChEBI" id="CHEBI:43474"/>
        <dbReference type="ChEBI" id="CHEBI:46858"/>
        <dbReference type="ChEBI" id="CHEBI:61978"/>
        <dbReference type="EC" id="3.1.3.48"/>
    </reaction>
</comment>
<reference evidence="13 14" key="1">
    <citation type="submission" date="2024-04" db="EMBL/GenBank/DDBJ databases">
        <authorList>
            <consortium name="Genoscope - CEA"/>
            <person name="William W."/>
        </authorList>
    </citation>
    <scope>NUCLEOTIDE SEQUENCE [LARGE SCALE GENOMIC DNA]</scope>
</reference>
<evidence type="ECO:0000256" key="2">
    <source>
        <dbReference type="ARBA" id="ARBA00013064"/>
    </source>
</evidence>
<keyword evidence="14" id="KW-1185">Reference proteome</keyword>
<feature type="domain" description="Tyrosine specific protein phosphatases" evidence="12">
    <location>
        <begin position="1170"/>
        <end position="1244"/>
    </location>
</feature>
<name>A0AAV2HFU8_LYMST</name>
<dbReference type="GO" id="GO:0004725">
    <property type="term" value="F:protein tyrosine phosphatase activity"/>
    <property type="evidence" value="ECO:0007669"/>
    <property type="project" value="UniProtKB-EC"/>
</dbReference>
<gene>
    <name evidence="13" type="ORF">GSLYS_00006260001</name>
</gene>
<dbReference type="InterPro" id="IPR003595">
    <property type="entry name" value="Tyr_Pase_cat"/>
</dbReference>
<keyword evidence="9" id="KW-0472">Membrane</keyword>
<dbReference type="EMBL" id="CAXITT010000108">
    <property type="protein sequence ID" value="CAL1532181.1"/>
    <property type="molecule type" value="Genomic_DNA"/>
</dbReference>
<evidence type="ECO:0000256" key="4">
    <source>
        <dbReference type="ARBA" id="ARBA00022801"/>
    </source>
</evidence>
<dbReference type="PRINTS" id="PR00700">
    <property type="entry name" value="PRTYPHPHTASE"/>
</dbReference>
<dbReference type="Gene3D" id="2.170.300.10">
    <property type="entry name" value="Tie2 ligand-binding domain superfamily"/>
    <property type="match status" value="1"/>
</dbReference>
<keyword evidence="6" id="KW-0904">Protein phosphatase</keyword>
<keyword evidence="10" id="KW-0732">Signal</keyword>
<proteinExistence type="inferred from homology"/>
<dbReference type="InterPro" id="IPR050348">
    <property type="entry name" value="Protein-Tyr_Phosphatase"/>
</dbReference>
<evidence type="ECO:0000313" key="13">
    <source>
        <dbReference type="EMBL" id="CAL1532181.1"/>
    </source>
</evidence>
<keyword evidence="4" id="KW-0378">Hydrolase</keyword>
<dbReference type="GO" id="GO:0046872">
    <property type="term" value="F:metal ion binding"/>
    <property type="evidence" value="ECO:0007669"/>
    <property type="project" value="UniProtKB-KW"/>
</dbReference>
<feature type="transmembrane region" description="Helical" evidence="9">
    <location>
        <begin position="565"/>
        <end position="588"/>
    </location>
</feature>
<organism evidence="13 14">
    <name type="scientific">Lymnaea stagnalis</name>
    <name type="common">Great pond snail</name>
    <name type="synonym">Helix stagnalis</name>
    <dbReference type="NCBI Taxonomy" id="6523"/>
    <lineage>
        <taxon>Eukaryota</taxon>
        <taxon>Metazoa</taxon>
        <taxon>Spiralia</taxon>
        <taxon>Lophotrochozoa</taxon>
        <taxon>Mollusca</taxon>
        <taxon>Gastropoda</taxon>
        <taxon>Heterobranchia</taxon>
        <taxon>Euthyneura</taxon>
        <taxon>Panpulmonata</taxon>
        <taxon>Hygrophila</taxon>
        <taxon>Lymnaeoidea</taxon>
        <taxon>Lymnaeidae</taxon>
        <taxon>Lymnaea</taxon>
    </lineage>
</organism>
<keyword evidence="9" id="KW-0812">Transmembrane</keyword>
<feature type="domain" description="Tyrosine-protein phosphatase" evidence="11">
    <location>
        <begin position="1018"/>
        <end position="1253"/>
    </location>
</feature>
<dbReference type="InterPro" id="IPR006585">
    <property type="entry name" value="FTP1"/>
</dbReference>
<feature type="chain" id="PRO_5043494843" description="protein-tyrosine-phosphatase" evidence="10">
    <location>
        <begin position="25"/>
        <end position="1268"/>
    </location>
</feature>
<dbReference type="Pfam" id="PF00102">
    <property type="entry name" value="Y_phosphatase"/>
    <property type="match status" value="2"/>
</dbReference>
<evidence type="ECO:0000256" key="1">
    <source>
        <dbReference type="ARBA" id="ARBA00009580"/>
    </source>
</evidence>
<dbReference type="PANTHER" id="PTHR19134">
    <property type="entry name" value="RECEPTOR-TYPE TYROSINE-PROTEIN PHOSPHATASE"/>
    <property type="match status" value="1"/>
</dbReference>
<sequence length="1268" mass="142149">MRVTTLQVVIVFCLLCVITPVASGCDTGWFGNSCQYQCHCSSNYCDDSGECTDGSKCDSEWFGPACQYQDLFSFAVTSTVPTIDQHTLKDRDDNTCLNGNMENITINLNSSYTITWIRVTVKNTGFKRNITMMLNDAQGSTYTCNKAYLIDDTTMDLVCDAQILTTQLTLTGQDVGYLCSLSISGGRNVALKQRAVQSSEYSDKNIANKAVDGNRNTDFTKDSCTHTAVLDAQPNWNVQFLTNKLVNRYVLFNRANNMPRLRQANISSYNADNKLVFNYILPDADQIVFVLTDVTTNVHNVTIYAGYTNSLILTLCEVEIYGDSVCSTDHFGLECDKSCNCEKKTETCFVATGGCPSGCAAGFYGESCQKNCSPGKWGVDCINQCSHCKNKTCDRFQGTCNLGCEDGYKGETCNDECSSFTWGKDCSNKCSPQCFNKSCNITNGVCLSGCIDGYTGDTCADECPNLTWGSKCFNNCSRHCANKTCDKSDGTCDNGCEAGYSGHTCDQTCPKLTWGVRCLKRCSDHCVNKTCDFVNGICDYGCDGVYNNTQCLDEFRNDESSSSTAAIVAPIVVAIVLIVVAIAGVILWRRRRDGKKKVTRELVPKELKPIKQNKLNTAGDNNASNQKGKLHKHALRYWQKHFFFVDGQKAHFSPVTSNLENTYSNTALPMVKDTSIAVNDLNEFMRLHKLDFFTEQFKNIPTPVNVSMEIGLHNENKHKNRYKNICTYDHSRVHLMINTAKHEGDYINASYIEGFMDKEKFIASQGPNKVIINDFVRLLWEQKVDKVVMLTNLIEEGQVKCERYWPEEGKAVFGSIKVRLASTQVFADYTIRQLELRKKDEPIHQMTHFHFTSWPDKGVPLTPWSLVDFEQRVASDPTTRPVVVHCSAGVGRTGTFIALCNVMKEAEDTGRIDFFKTVVKLRQDRVMMIQTPAQYEFLHRAAQVAIVCIGTTVTSRDITDRIRILGEEVFKGRTKMETEFQAVCSVSGDFTKHIKDVENTEQEASVYENNVNNTAIVKNRFLDILPEKAYSALLIPDDSHSGDYINAVVVPSLKKKDQQVLTQLPLATTVVDFWRLVMDYKVSLIVEFEFNLQSTDPSIADYLPSKSGESLTFGTNELRIISSKKSTLWEELQLSIRTTKKSTHVTSVSLTNITLKVSLLKCFSTELDVKNLLLLLKHIRSCKSPGEERVLYMCRDGAKYSGLACVLTLLLDRMDNDLRLTVPLVVGAIKSIRPQVIPTLDQYRILYQVLHRYTESTSSYTNFGDYQQ</sequence>
<evidence type="ECO:0000256" key="3">
    <source>
        <dbReference type="ARBA" id="ARBA00022723"/>
    </source>
</evidence>
<dbReference type="PANTHER" id="PTHR19134:SF562">
    <property type="entry name" value="PROTEIN-TYROSINE-PHOSPHATASE"/>
    <property type="match status" value="1"/>
</dbReference>
<feature type="domain" description="Tyrosine-protein phosphatase" evidence="11">
    <location>
        <begin position="693"/>
        <end position="945"/>
    </location>
</feature>
<dbReference type="Proteomes" id="UP001497497">
    <property type="component" value="Unassembled WGS sequence"/>
</dbReference>
<dbReference type="InterPro" id="IPR016130">
    <property type="entry name" value="Tyr_Pase_AS"/>
</dbReference>
<dbReference type="Gene3D" id="2.60.120.260">
    <property type="entry name" value="Galactose-binding domain-like"/>
    <property type="match status" value="1"/>
</dbReference>
<dbReference type="PROSITE" id="PS50056">
    <property type="entry name" value="TYR_PHOSPHATASE_2"/>
    <property type="match status" value="2"/>
</dbReference>
<feature type="signal peptide" evidence="10">
    <location>
        <begin position="1"/>
        <end position="24"/>
    </location>
</feature>
<dbReference type="SMART" id="SM00404">
    <property type="entry name" value="PTPc_motif"/>
    <property type="match status" value="2"/>
</dbReference>
<keyword evidence="3" id="KW-0479">Metal-binding</keyword>
<dbReference type="FunFam" id="3.90.190.10:FF:000102">
    <property type="entry name" value="Receptor-type tyrosine-protein phosphatase"/>
    <property type="match status" value="1"/>
</dbReference>
<dbReference type="EC" id="3.1.3.48" evidence="2"/>
<dbReference type="SMART" id="SM00607">
    <property type="entry name" value="FTP"/>
    <property type="match status" value="1"/>
</dbReference>
<comment type="caution">
    <text evidence="13">The sequence shown here is derived from an EMBL/GenBank/DDBJ whole genome shotgun (WGS) entry which is preliminary data.</text>
</comment>
<protein>
    <recommendedName>
        <fullName evidence="2">protein-tyrosine-phosphatase</fullName>
        <ecNumber evidence="2">3.1.3.48</ecNumber>
    </recommendedName>
</protein>
<dbReference type="SUPFAM" id="SSF52799">
    <property type="entry name" value="(Phosphotyrosine protein) phosphatases II"/>
    <property type="match status" value="2"/>
</dbReference>
<evidence type="ECO:0000313" key="14">
    <source>
        <dbReference type="Proteomes" id="UP001497497"/>
    </source>
</evidence>
<dbReference type="Gene3D" id="3.90.190.10">
    <property type="entry name" value="Protein tyrosine phosphatase superfamily"/>
    <property type="match status" value="2"/>
</dbReference>